<dbReference type="GO" id="GO:0016491">
    <property type="term" value="F:oxidoreductase activity"/>
    <property type="evidence" value="ECO:0007669"/>
    <property type="project" value="UniProtKB-KW"/>
</dbReference>
<dbReference type="STRING" id="1314781.A0A165QCD1"/>
<dbReference type="PANTHER" id="PTHR42748:SF30">
    <property type="entry name" value="NMRA-LIKE DOMAIN-CONTAINING PROTEIN"/>
    <property type="match status" value="1"/>
</dbReference>
<gene>
    <name evidence="5" type="ORF">EXIGLDRAFT_758762</name>
</gene>
<feature type="domain" description="NmrA-like" evidence="4">
    <location>
        <begin position="6"/>
        <end position="301"/>
    </location>
</feature>
<dbReference type="PANTHER" id="PTHR42748">
    <property type="entry name" value="NITROGEN METABOLITE REPRESSION PROTEIN NMRA FAMILY MEMBER"/>
    <property type="match status" value="1"/>
</dbReference>
<protein>
    <submittedName>
        <fullName evidence="5">NAD(P)-binding protein</fullName>
    </submittedName>
</protein>
<sequence>MSSTPKKIITVFGATGAAGGSVARYLLEDATFAVRAVTRNTSGAAAKALGEKGAEVVEADLDKPETIPATLVGAYGVSALTDFWTLFPKTGDASKTQAAEYSQGISIVDAAKAAGVQHFLWFTLPHSDTPVFEGKYQVEQYLKASGVPFTTFTNCLYYENLVNPGLGFVKPLQDGTLSLELPVPEDVYLPFYTVSQTGAWILQAFKDPAKYLGKDIVAVGEHLTPTRIAEILSSTLGKRVTAKHLSLEEFHAFGQSQNPVTVLMYLSYKWFMDNTQPPHSAIDETASKAVFSGTYTLEEFISKDEAFRAALSKI</sequence>
<dbReference type="Gene3D" id="3.40.50.720">
    <property type="entry name" value="NAD(P)-binding Rossmann-like Domain"/>
    <property type="match status" value="1"/>
</dbReference>
<dbReference type="Proteomes" id="UP000077266">
    <property type="component" value="Unassembled WGS sequence"/>
</dbReference>
<dbReference type="Gene3D" id="3.90.25.10">
    <property type="entry name" value="UDP-galactose 4-epimerase, domain 1"/>
    <property type="match status" value="1"/>
</dbReference>
<dbReference type="InterPro" id="IPR008030">
    <property type="entry name" value="NmrA-like"/>
</dbReference>
<dbReference type="Pfam" id="PF05368">
    <property type="entry name" value="NmrA"/>
    <property type="match status" value="1"/>
</dbReference>
<dbReference type="CDD" id="cd05251">
    <property type="entry name" value="NmrA_like_SDR_a"/>
    <property type="match status" value="1"/>
</dbReference>
<evidence type="ECO:0000259" key="4">
    <source>
        <dbReference type="Pfam" id="PF05368"/>
    </source>
</evidence>
<dbReference type="GO" id="GO:0005634">
    <property type="term" value="C:nucleus"/>
    <property type="evidence" value="ECO:0007669"/>
    <property type="project" value="TreeGrafter"/>
</dbReference>
<organism evidence="5 6">
    <name type="scientific">Exidia glandulosa HHB12029</name>
    <dbReference type="NCBI Taxonomy" id="1314781"/>
    <lineage>
        <taxon>Eukaryota</taxon>
        <taxon>Fungi</taxon>
        <taxon>Dikarya</taxon>
        <taxon>Basidiomycota</taxon>
        <taxon>Agaricomycotina</taxon>
        <taxon>Agaricomycetes</taxon>
        <taxon>Auriculariales</taxon>
        <taxon>Exidiaceae</taxon>
        <taxon>Exidia</taxon>
    </lineage>
</organism>
<evidence type="ECO:0000256" key="3">
    <source>
        <dbReference type="ARBA" id="ARBA00023002"/>
    </source>
</evidence>
<dbReference type="InterPro" id="IPR051164">
    <property type="entry name" value="NmrA-like_oxidored"/>
</dbReference>
<evidence type="ECO:0000256" key="1">
    <source>
        <dbReference type="ARBA" id="ARBA00006328"/>
    </source>
</evidence>
<proteinExistence type="inferred from homology"/>
<name>A0A165QCD1_EXIGL</name>
<evidence type="ECO:0000256" key="2">
    <source>
        <dbReference type="ARBA" id="ARBA00022857"/>
    </source>
</evidence>
<dbReference type="EMBL" id="KV425883">
    <property type="protein sequence ID" value="KZW03401.1"/>
    <property type="molecule type" value="Genomic_DNA"/>
</dbReference>
<evidence type="ECO:0000313" key="5">
    <source>
        <dbReference type="EMBL" id="KZW03401.1"/>
    </source>
</evidence>
<keyword evidence="6" id="KW-1185">Reference proteome</keyword>
<keyword evidence="3" id="KW-0560">Oxidoreductase</keyword>
<dbReference type="InterPro" id="IPR036291">
    <property type="entry name" value="NAD(P)-bd_dom_sf"/>
</dbReference>
<dbReference type="InParanoid" id="A0A165QCD1"/>
<reference evidence="5 6" key="1">
    <citation type="journal article" date="2016" name="Mol. Biol. Evol.">
        <title>Comparative Genomics of Early-Diverging Mushroom-Forming Fungi Provides Insights into the Origins of Lignocellulose Decay Capabilities.</title>
        <authorList>
            <person name="Nagy L.G."/>
            <person name="Riley R."/>
            <person name="Tritt A."/>
            <person name="Adam C."/>
            <person name="Daum C."/>
            <person name="Floudas D."/>
            <person name="Sun H."/>
            <person name="Yadav J.S."/>
            <person name="Pangilinan J."/>
            <person name="Larsson K.H."/>
            <person name="Matsuura K."/>
            <person name="Barry K."/>
            <person name="Labutti K."/>
            <person name="Kuo R."/>
            <person name="Ohm R.A."/>
            <person name="Bhattacharya S.S."/>
            <person name="Shirouzu T."/>
            <person name="Yoshinaga Y."/>
            <person name="Martin F.M."/>
            <person name="Grigoriev I.V."/>
            <person name="Hibbett D.S."/>
        </authorList>
    </citation>
    <scope>NUCLEOTIDE SEQUENCE [LARGE SCALE GENOMIC DNA]</scope>
    <source>
        <strain evidence="5 6">HHB12029</strain>
    </source>
</reference>
<dbReference type="AlphaFoldDB" id="A0A165QCD1"/>
<accession>A0A165QCD1</accession>
<keyword evidence="2" id="KW-0521">NADP</keyword>
<dbReference type="SUPFAM" id="SSF51735">
    <property type="entry name" value="NAD(P)-binding Rossmann-fold domains"/>
    <property type="match status" value="1"/>
</dbReference>
<comment type="similarity">
    <text evidence="1">Belongs to the NmrA-type oxidoreductase family.</text>
</comment>
<dbReference type="OrthoDB" id="419598at2759"/>
<evidence type="ECO:0000313" key="6">
    <source>
        <dbReference type="Proteomes" id="UP000077266"/>
    </source>
</evidence>